<organism evidence="2 3">
    <name type="scientific">Actinotalea fermentans</name>
    <dbReference type="NCBI Taxonomy" id="43671"/>
    <lineage>
        <taxon>Bacteria</taxon>
        <taxon>Bacillati</taxon>
        <taxon>Actinomycetota</taxon>
        <taxon>Actinomycetes</taxon>
        <taxon>Micrococcales</taxon>
        <taxon>Cellulomonadaceae</taxon>
        <taxon>Actinotalea</taxon>
    </lineage>
</organism>
<gene>
    <name evidence="2" type="ORF">AFE02nite_27730</name>
</gene>
<evidence type="ECO:0000313" key="3">
    <source>
        <dbReference type="Proteomes" id="UP000321484"/>
    </source>
</evidence>
<dbReference type="SUPFAM" id="SSF55729">
    <property type="entry name" value="Acyl-CoA N-acyltransferases (Nat)"/>
    <property type="match status" value="1"/>
</dbReference>
<dbReference type="EMBL" id="BJYK01000009">
    <property type="protein sequence ID" value="GEN81039.1"/>
    <property type="molecule type" value="Genomic_DNA"/>
</dbReference>
<comment type="caution">
    <text evidence="2">The sequence shown here is derived from an EMBL/GenBank/DDBJ whole genome shotgun (WGS) entry which is preliminary data.</text>
</comment>
<proteinExistence type="predicted"/>
<sequence length="244" mass="25887">MSAAAPGVPVWWLRTATVELVTLHAVASSERPDGTVVDVVSLPPGYAPRGEGVVRARVRPATRQVLEVEVCGDLADGRAPALVWHEQLRRDLRPVEAQLRAFSHDDVARLATERPGPAVDPAVDPGVVLTDADVERLGLAPGDAIAVLRWNPATGQVLELQVDRASRRRRVATCLLAAAEACAVARGWPILWAGGERTALGESLLRGLRWGVRRARPLTVLAPPTAPAGARAGRRAARVASPAS</sequence>
<feature type="region of interest" description="Disordered" evidence="1">
    <location>
        <begin position="223"/>
        <end position="244"/>
    </location>
</feature>
<accession>A0A511Z0S4</accession>
<dbReference type="OrthoDB" id="3744527at2"/>
<evidence type="ECO:0000256" key="1">
    <source>
        <dbReference type="SAM" id="MobiDB-lite"/>
    </source>
</evidence>
<name>A0A511Z0S4_9CELL</name>
<evidence type="ECO:0000313" key="2">
    <source>
        <dbReference type="EMBL" id="GEN81039.1"/>
    </source>
</evidence>
<dbReference type="Proteomes" id="UP000321484">
    <property type="component" value="Unassembled WGS sequence"/>
</dbReference>
<keyword evidence="3" id="KW-1185">Reference proteome</keyword>
<protein>
    <submittedName>
        <fullName evidence="2">Uncharacterized protein</fullName>
    </submittedName>
</protein>
<dbReference type="AlphaFoldDB" id="A0A511Z0S4"/>
<dbReference type="RefSeq" id="WP_146819848.1">
    <property type="nucleotide sequence ID" value="NZ_BJYK01000009.1"/>
</dbReference>
<dbReference type="InterPro" id="IPR016181">
    <property type="entry name" value="Acyl_CoA_acyltransferase"/>
</dbReference>
<reference evidence="2 3" key="1">
    <citation type="submission" date="2019-07" db="EMBL/GenBank/DDBJ databases">
        <title>Whole genome shotgun sequence of Actinotalea fermentans NBRC 105374.</title>
        <authorList>
            <person name="Hosoyama A."/>
            <person name="Uohara A."/>
            <person name="Ohji S."/>
            <person name="Ichikawa N."/>
        </authorList>
    </citation>
    <scope>NUCLEOTIDE SEQUENCE [LARGE SCALE GENOMIC DNA]</scope>
    <source>
        <strain evidence="2 3">NBRC 105374</strain>
    </source>
</reference>